<reference evidence="1" key="1">
    <citation type="submission" date="2020-04" db="EMBL/GenBank/DDBJ databases">
        <authorList>
            <person name="Alioto T."/>
            <person name="Alioto T."/>
            <person name="Gomez Garrido J."/>
        </authorList>
    </citation>
    <scope>NUCLEOTIDE SEQUENCE</scope>
    <source>
        <strain evidence="1">A484AB</strain>
    </source>
</reference>
<dbReference type="EMBL" id="CACRXK020018250">
    <property type="protein sequence ID" value="CAB4032243.1"/>
    <property type="molecule type" value="Genomic_DNA"/>
</dbReference>
<evidence type="ECO:0000313" key="2">
    <source>
        <dbReference type="Proteomes" id="UP001152795"/>
    </source>
</evidence>
<feature type="non-terminal residue" evidence="1">
    <location>
        <position position="148"/>
    </location>
</feature>
<organism evidence="1 2">
    <name type="scientific">Paramuricea clavata</name>
    <name type="common">Red gorgonian</name>
    <name type="synonym">Violescent sea-whip</name>
    <dbReference type="NCBI Taxonomy" id="317549"/>
    <lineage>
        <taxon>Eukaryota</taxon>
        <taxon>Metazoa</taxon>
        <taxon>Cnidaria</taxon>
        <taxon>Anthozoa</taxon>
        <taxon>Octocorallia</taxon>
        <taxon>Malacalcyonacea</taxon>
        <taxon>Plexauridae</taxon>
        <taxon>Paramuricea</taxon>
    </lineage>
</organism>
<proteinExistence type="predicted"/>
<dbReference type="Proteomes" id="UP001152795">
    <property type="component" value="Unassembled WGS sequence"/>
</dbReference>
<dbReference type="AlphaFoldDB" id="A0A6S7KWK8"/>
<feature type="non-terminal residue" evidence="1">
    <location>
        <position position="1"/>
    </location>
</feature>
<comment type="caution">
    <text evidence="1">The sequence shown here is derived from an EMBL/GenBank/DDBJ whole genome shotgun (WGS) entry which is preliminary data.</text>
</comment>
<keyword evidence="2" id="KW-1185">Reference proteome</keyword>
<name>A0A6S7KWK8_PARCT</name>
<protein>
    <submittedName>
        <fullName evidence="1">Uncharacterized protein</fullName>
    </submittedName>
</protein>
<sequence>KTKEWAKRREPTLTKQDFRSKARVSACINRSKEIVELYFFAHLKVCYGNTPRCATVTQQKAARKGVLLLLNVPKCTRYKNMKTEKDALHCLKGYGNIKVYCPICDATNILLFQRPEKYNLHVPMYMLRAKRIHNATKFHPSRIYATLH</sequence>
<gene>
    <name evidence="1" type="ORF">PACLA_8A050684</name>
</gene>
<evidence type="ECO:0000313" key="1">
    <source>
        <dbReference type="EMBL" id="CAB4032243.1"/>
    </source>
</evidence>
<accession>A0A6S7KWK8</accession>